<evidence type="ECO:0000256" key="3">
    <source>
        <dbReference type="ARBA" id="ARBA00022741"/>
    </source>
</evidence>
<dbReference type="EMBL" id="KN823281">
    <property type="protein sequence ID" value="KIO18505.1"/>
    <property type="molecule type" value="Genomic_DNA"/>
</dbReference>
<evidence type="ECO:0000256" key="1">
    <source>
        <dbReference type="ARBA" id="ARBA00012486"/>
    </source>
</evidence>
<dbReference type="AlphaFoldDB" id="A0A0C3PUF7"/>
<evidence type="ECO:0000256" key="5">
    <source>
        <dbReference type="ARBA" id="ARBA00022840"/>
    </source>
</evidence>
<dbReference type="Gene3D" id="3.10.110.10">
    <property type="entry name" value="Ubiquitin Conjugating Enzyme"/>
    <property type="match status" value="1"/>
</dbReference>
<dbReference type="PANTHER" id="PTHR24067">
    <property type="entry name" value="UBIQUITIN-CONJUGATING ENZYME E2"/>
    <property type="match status" value="1"/>
</dbReference>
<feature type="domain" description="UBC core" evidence="6">
    <location>
        <begin position="2"/>
        <end position="148"/>
    </location>
</feature>
<keyword evidence="8" id="KW-1185">Reference proteome</keyword>
<dbReference type="GO" id="GO:0061631">
    <property type="term" value="F:ubiquitin conjugating enzyme activity"/>
    <property type="evidence" value="ECO:0007669"/>
    <property type="project" value="UniProtKB-EC"/>
</dbReference>
<dbReference type="InterPro" id="IPR000608">
    <property type="entry name" value="UBC"/>
</dbReference>
<dbReference type="Proteomes" id="UP000054248">
    <property type="component" value="Unassembled WGS sequence"/>
</dbReference>
<organism evidence="7 8">
    <name type="scientific">Tulasnella calospora MUT 4182</name>
    <dbReference type="NCBI Taxonomy" id="1051891"/>
    <lineage>
        <taxon>Eukaryota</taxon>
        <taxon>Fungi</taxon>
        <taxon>Dikarya</taxon>
        <taxon>Basidiomycota</taxon>
        <taxon>Agaricomycotina</taxon>
        <taxon>Agaricomycetes</taxon>
        <taxon>Cantharellales</taxon>
        <taxon>Tulasnellaceae</taxon>
        <taxon>Tulasnella</taxon>
    </lineage>
</organism>
<dbReference type="EC" id="2.3.2.23" evidence="1"/>
<evidence type="ECO:0000256" key="2">
    <source>
        <dbReference type="ARBA" id="ARBA00022679"/>
    </source>
</evidence>
<dbReference type="SMART" id="SM00212">
    <property type="entry name" value="UBCc"/>
    <property type="match status" value="1"/>
</dbReference>
<evidence type="ECO:0000313" key="8">
    <source>
        <dbReference type="Proteomes" id="UP000054248"/>
    </source>
</evidence>
<dbReference type="SUPFAM" id="SSF54495">
    <property type="entry name" value="UBC-like"/>
    <property type="match status" value="1"/>
</dbReference>
<gene>
    <name evidence="7" type="ORF">M407DRAFT_246468</name>
</gene>
<dbReference type="FunFam" id="3.10.110.10:FF:000060">
    <property type="entry name" value="Ubiquitin conjugating enzyme (UbcB)"/>
    <property type="match status" value="1"/>
</dbReference>
<dbReference type="InterPro" id="IPR016135">
    <property type="entry name" value="UBQ-conjugating_enzyme/RWD"/>
</dbReference>
<dbReference type="HOGENOM" id="CLU_030988_13_3_1"/>
<dbReference type="InterPro" id="IPR050113">
    <property type="entry name" value="Ub_conjugating_enzyme"/>
</dbReference>
<reference evidence="7 8" key="1">
    <citation type="submission" date="2014-04" db="EMBL/GenBank/DDBJ databases">
        <authorList>
            <consortium name="DOE Joint Genome Institute"/>
            <person name="Kuo A."/>
            <person name="Girlanda M."/>
            <person name="Perotto S."/>
            <person name="Kohler A."/>
            <person name="Nagy L.G."/>
            <person name="Floudas D."/>
            <person name="Copeland A."/>
            <person name="Barry K.W."/>
            <person name="Cichocki N."/>
            <person name="Veneault-Fourrey C."/>
            <person name="LaButti K."/>
            <person name="Lindquist E.A."/>
            <person name="Lipzen A."/>
            <person name="Lundell T."/>
            <person name="Morin E."/>
            <person name="Murat C."/>
            <person name="Sun H."/>
            <person name="Tunlid A."/>
            <person name="Henrissat B."/>
            <person name="Grigoriev I.V."/>
            <person name="Hibbett D.S."/>
            <person name="Martin F."/>
            <person name="Nordberg H.P."/>
            <person name="Cantor M.N."/>
            <person name="Hua S.X."/>
        </authorList>
    </citation>
    <scope>NUCLEOTIDE SEQUENCE [LARGE SCALE GENOMIC DNA]</scope>
    <source>
        <strain evidence="7 8">MUT 4182</strain>
    </source>
</reference>
<dbReference type="PROSITE" id="PS50127">
    <property type="entry name" value="UBC_2"/>
    <property type="match status" value="1"/>
</dbReference>
<protein>
    <recommendedName>
        <fullName evidence="1">E2 ubiquitin-conjugating enzyme</fullName>
        <ecNumber evidence="1">2.3.2.23</ecNumber>
    </recommendedName>
</protein>
<evidence type="ECO:0000313" key="7">
    <source>
        <dbReference type="EMBL" id="KIO18505.1"/>
    </source>
</evidence>
<proteinExistence type="predicted"/>
<keyword evidence="2" id="KW-0808">Transferase</keyword>
<dbReference type="Pfam" id="PF00179">
    <property type="entry name" value="UQ_con"/>
    <property type="match status" value="1"/>
</dbReference>
<accession>A0A0C3PUF7</accession>
<evidence type="ECO:0000259" key="6">
    <source>
        <dbReference type="PROSITE" id="PS50127"/>
    </source>
</evidence>
<reference evidence="8" key="2">
    <citation type="submission" date="2015-01" db="EMBL/GenBank/DDBJ databases">
        <title>Evolutionary Origins and Diversification of the Mycorrhizal Mutualists.</title>
        <authorList>
            <consortium name="DOE Joint Genome Institute"/>
            <consortium name="Mycorrhizal Genomics Consortium"/>
            <person name="Kohler A."/>
            <person name="Kuo A."/>
            <person name="Nagy L.G."/>
            <person name="Floudas D."/>
            <person name="Copeland A."/>
            <person name="Barry K.W."/>
            <person name="Cichocki N."/>
            <person name="Veneault-Fourrey C."/>
            <person name="LaButti K."/>
            <person name="Lindquist E.A."/>
            <person name="Lipzen A."/>
            <person name="Lundell T."/>
            <person name="Morin E."/>
            <person name="Murat C."/>
            <person name="Riley R."/>
            <person name="Ohm R."/>
            <person name="Sun H."/>
            <person name="Tunlid A."/>
            <person name="Henrissat B."/>
            <person name="Grigoriev I.V."/>
            <person name="Hibbett D.S."/>
            <person name="Martin F."/>
        </authorList>
    </citation>
    <scope>NUCLEOTIDE SEQUENCE [LARGE SCALE GENOMIC DNA]</scope>
    <source>
        <strain evidence="8">MUT 4182</strain>
    </source>
</reference>
<keyword evidence="4" id="KW-0833">Ubl conjugation pathway</keyword>
<dbReference type="GO" id="GO:0005524">
    <property type="term" value="F:ATP binding"/>
    <property type="evidence" value="ECO:0007669"/>
    <property type="project" value="UniProtKB-KW"/>
</dbReference>
<sequence length="148" mass="16662">MANVKRLTKELKDLNTKPIPGVEVSPKDDNIMVWHGHVEGPATSPYKGGKFHFTVTFPSDYPFKPPEIVFITKIYHPGFNEEGHICLPLLKDEWKPATSMHTVLTKVQDKLGKPSPDDPFDTDVAAILKNDEPKFTATAKEWTKKYAS</sequence>
<dbReference type="OrthoDB" id="9978460at2759"/>
<keyword evidence="3" id="KW-0547">Nucleotide-binding</keyword>
<dbReference type="STRING" id="1051891.A0A0C3PUF7"/>
<evidence type="ECO:0000256" key="4">
    <source>
        <dbReference type="ARBA" id="ARBA00022786"/>
    </source>
</evidence>
<name>A0A0C3PUF7_9AGAM</name>
<keyword evidence="5" id="KW-0067">ATP-binding</keyword>